<dbReference type="AlphaFoldDB" id="C3Y611"/>
<proteinExistence type="predicted"/>
<protein>
    <recommendedName>
        <fullName evidence="9">RING-type domain-containing protein</fullName>
    </recommendedName>
</protein>
<dbReference type="GO" id="GO:0008270">
    <property type="term" value="F:zinc ion binding"/>
    <property type="evidence" value="ECO:0007669"/>
    <property type="project" value="UniProtKB-KW"/>
</dbReference>
<keyword evidence="3" id="KW-0862">Zinc</keyword>
<feature type="region of interest" description="Disordered" evidence="5">
    <location>
        <begin position="124"/>
        <end position="145"/>
    </location>
</feature>
<evidence type="ECO:0008006" key="9">
    <source>
        <dbReference type="Google" id="ProtNLM"/>
    </source>
</evidence>
<dbReference type="PANTHER" id="PTHR12429:SF6">
    <property type="entry name" value="PROTEIN NEURALIZED"/>
    <property type="match status" value="1"/>
</dbReference>
<organism>
    <name type="scientific">Branchiostoma floridae</name>
    <name type="common">Florida lancelet</name>
    <name type="synonym">Amphioxus</name>
    <dbReference type="NCBI Taxonomy" id="7739"/>
    <lineage>
        <taxon>Eukaryota</taxon>
        <taxon>Metazoa</taxon>
        <taxon>Chordata</taxon>
        <taxon>Cephalochordata</taxon>
        <taxon>Leptocardii</taxon>
        <taxon>Amphioxiformes</taxon>
        <taxon>Branchiostomatidae</taxon>
        <taxon>Branchiostoma</taxon>
    </lineage>
</organism>
<dbReference type="Pfam" id="PF07177">
    <property type="entry name" value="Neuralized"/>
    <property type="match status" value="1"/>
</dbReference>
<dbReference type="CDD" id="cd16647">
    <property type="entry name" value="mRING-HC-C3HC5_NEU1"/>
    <property type="match status" value="1"/>
</dbReference>
<evidence type="ECO:0000259" key="7">
    <source>
        <dbReference type="PROSITE" id="PS51065"/>
    </source>
</evidence>
<dbReference type="FunFam" id="3.30.40.10:FF:000056">
    <property type="entry name" value="Putative E3 ubiquitin-protein ligase NEURL1B"/>
    <property type="match status" value="1"/>
</dbReference>
<reference evidence="8" key="1">
    <citation type="journal article" date="2008" name="Nature">
        <title>The amphioxus genome and the evolution of the chordate karyotype.</title>
        <authorList>
            <consortium name="US DOE Joint Genome Institute (JGI-PGF)"/>
            <person name="Putnam N.H."/>
            <person name="Butts T."/>
            <person name="Ferrier D.E.K."/>
            <person name="Furlong R.F."/>
            <person name="Hellsten U."/>
            <person name="Kawashima T."/>
            <person name="Robinson-Rechavi M."/>
            <person name="Shoguchi E."/>
            <person name="Terry A."/>
            <person name="Yu J.-K."/>
            <person name="Benito-Gutierrez E.L."/>
            <person name="Dubchak I."/>
            <person name="Garcia-Fernandez J."/>
            <person name="Gibson-Brown J.J."/>
            <person name="Grigoriev I.V."/>
            <person name="Horton A.C."/>
            <person name="de Jong P.J."/>
            <person name="Jurka J."/>
            <person name="Kapitonov V.V."/>
            <person name="Kohara Y."/>
            <person name="Kuroki Y."/>
            <person name="Lindquist E."/>
            <person name="Lucas S."/>
            <person name="Osoegawa K."/>
            <person name="Pennacchio L.A."/>
            <person name="Salamov A.A."/>
            <person name="Satou Y."/>
            <person name="Sauka-Spengler T."/>
            <person name="Schmutz J."/>
            <person name="Shin-I T."/>
            <person name="Toyoda A."/>
            <person name="Bronner-Fraser M."/>
            <person name="Fujiyama A."/>
            <person name="Holland L.Z."/>
            <person name="Holland P.W.H."/>
            <person name="Satoh N."/>
            <person name="Rokhsar D.S."/>
        </authorList>
    </citation>
    <scope>NUCLEOTIDE SEQUENCE [LARGE SCALE GENOMIC DNA]</scope>
    <source>
        <strain evidence="8">S238N-H82</strain>
        <tissue evidence="8">Testes</tissue>
    </source>
</reference>
<feature type="region of interest" description="Disordered" evidence="5">
    <location>
        <begin position="243"/>
        <end position="301"/>
    </location>
</feature>
<feature type="compositionally biased region" description="Low complexity" evidence="5">
    <location>
        <begin position="157"/>
        <end position="171"/>
    </location>
</feature>
<keyword evidence="1" id="KW-0479">Metal-binding</keyword>
<evidence type="ECO:0000256" key="2">
    <source>
        <dbReference type="ARBA" id="ARBA00022771"/>
    </source>
</evidence>
<dbReference type="EMBL" id="GG666487">
    <property type="protein sequence ID" value="EEN64408.1"/>
    <property type="molecule type" value="Genomic_DNA"/>
</dbReference>
<dbReference type="eggNOG" id="KOG4625">
    <property type="taxonomic scope" value="Eukaryota"/>
</dbReference>
<evidence type="ECO:0000256" key="5">
    <source>
        <dbReference type="SAM" id="MobiDB-lite"/>
    </source>
</evidence>
<feature type="region of interest" description="Disordered" evidence="5">
    <location>
        <begin position="473"/>
        <end position="498"/>
    </location>
</feature>
<dbReference type="InParanoid" id="C3Y611"/>
<dbReference type="SMART" id="SM00184">
    <property type="entry name" value="RING"/>
    <property type="match status" value="1"/>
</dbReference>
<dbReference type="InterPro" id="IPR043136">
    <property type="entry name" value="B30.2/SPRY_sf"/>
</dbReference>
<evidence type="ECO:0000256" key="4">
    <source>
        <dbReference type="PROSITE-ProRule" id="PRU00175"/>
    </source>
</evidence>
<dbReference type="Pfam" id="PF13920">
    <property type="entry name" value="zf-C3HC4_3"/>
    <property type="match status" value="1"/>
</dbReference>
<dbReference type="InterPro" id="IPR006573">
    <property type="entry name" value="NHR_dom"/>
</dbReference>
<gene>
    <name evidence="8" type="ORF">BRAFLDRAFT_95408</name>
</gene>
<feature type="compositionally biased region" description="Low complexity" evidence="5">
    <location>
        <begin position="473"/>
        <end position="485"/>
    </location>
</feature>
<dbReference type="PROSITE" id="PS51065">
    <property type="entry name" value="NHR"/>
    <property type="match status" value="1"/>
</dbReference>
<dbReference type="PANTHER" id="PTHR12429">
    <property type="entry name" value="NEURALIZED"/>
    <property type="match status" value="1"/>
</dbReference>
<feature type="compositionally biased region" description="Polar residues" evidence="5">
    <location>
        <begin position="172"/>
        <end position="184"/>
    </location>
</feature>
<feature type="domain" description="RING-type" evidence="6">
    <location>
        <begin position="506"/>
        <end position="545"/>
    </location>
</feature>
<dbReference type="Gene3D" id="3.30.40.10">
    <property type="entry name" value="Zinc/RING finger domain, C3HC4 (zinc finger)"/>
    <property type="match status" value="1"/>
</dbReference>
<keyword evidence="2 4" id="KW-0863">Zinc-finger</keyword>
<feature type="compositionally biased region" description="Low complexity" evidence="5">
    <location>
        <begin position="248"/>
        <end position="257"/>
    </location>
</feature>
<evidence type="ECO:0000256" key="1">
    <source>
        <dbReference type="ARBA" id="ARBA00022723"/>
    </source>
</evidence>
<feature type="compositionally biased region" description="Basic and acidic residues" evidence="5">
    <location>
        <begin position="126"/>
        <end position="135"/>
    </location>
</feature>
<dbReference type="InterPro" id="IPR037962">
    <property type="entry name" value="Neuralized"/>
</dbReference>
<name>C3Y611_BRAFL</name>
<evidence type="ECO:0000313" key="8">
    <source>
        <dbReference type="EMBL" id="EEN64408.1"/>
    </source>
</evidence>
<dbReference type="InterPro" id="IPR013083">
    <property type="entry name" value="Znf_RING/FYVE/PHD"/>
</dbReference>
<feature type="region of interest" description="Disordered" evidence="5">
    <location>
        <begin position="157"/>
        <end position="203"/>
    </location>
</feature>
<accession>C3Y611</accession>
<dbReference type="eggNOG" id="KOG4172">
    <property type="taxonomic scope" value="Eukaryota"/>
</dbReference>
<feature type="compositionally biased region" description="Low complexity" evidence="5">
    <location>
        <begin position="193"/>
        <end position="203"/>
    </location>
</feature>
<feature type="compositionally biased region" description="Low complexity" evidence="5">
    <location>
        <begin position="286"/>
        <end position="300"/>
    </location>
</feature>
<dbReference type="Gene3D" id="2.60.120.920">
    <property type="match status" value="1"/>
</dbReference>
<evidence type="ECO:0000259" key="6">
    <source>
        <dbReference type="PROSITE" id="PS50089"/>
    </source>
</evidence>
<dbReference type="SUPFAM" id="SSF57850">
    <property type="entry name" value="RING/U-box"/>
    <property type="match status" value="1"/>
</dbReference>
<feature type="domain" description="NHR" evidence="7">
    <location>
        <begin position="314"/>
        <end position="470"/>
    </location>
</feature>
<dbReference type="InterPro" id="IPR001841">
    <property type="entry name" value="Znf_RING"/>
</dbReference>
<sequence length="557" mass="59630">MGTGSSAASSGREAAVNVPTTGYKAITVTASPHGEIHAITLTPRGEGQGALVLRASTSQPGVMELCPAGSQANGQGSHSTTDETRDSVFTNILQHNHPAISTGDTSAETTSLEALTAQTVDPVLHNGEDRTDSRVSVRTVTDQPGLQAEGRSINTLSHTDTVHSTDSSSTTQRTGSNITDSAHLQPTGEHPDSVSGNVGASVGVPNSVARTRLLSPALEEGQRENVPAHTALHSADHMLNHAAQSHLTSSSSSSTSSQPESHPPNGQTLNLRQMRRAPLTSLAPHRTLQTSSSSRSMLSQPRCLDNSQSAYTACLSFHPVHGSNVRLESDQKGLKSVAANVSQSMFNGLVFTYRPLQPGQVLLIYILEADSSISNFDFGLTAVNPAALQQKDVPSSRAAASRRKEYWTFKYLEKLRSGDKLTFLLDRSGRVHYGVNGGDLQVVLEVETGQQLWAVFILTLFVRKIRLAGVVPAEEPSPAPSSSSPIPTDHPPDTESRQPYRNDQMCAICYERPVNSVAYPCGHVCMCDRCGLLLKVEDANCPICRAPLFDVIKMYRA</sequence>
<feature type="compositionally biased region" description="Polar residues" evidence="5">
    <location>
        <begin position="258"/>
        <end position="271"/>
    </location>
</feature>
<dbReference type="SMART" id="SM00588">
    <property type="entry name" value="NEUZ"/>
    <property type="match status" value="1"/>
</dbReference>
<dbReference type="PROSITE" id="PS50089">
    <property type="entry name" value="ZF_RING_2"/>
    <property type="match status" value="1"/>
</dbReference>
<evidence type="ECO:0000256" key="3">
    <source>
        <dbReference type="ARBA" id="ARBA00022833"/>
    </source>
</evidence>
<dbReference type="FunFam" id="2.60.120.920:FF:000020">
    <property type="entry name" value="Putative E3 ubiquitin-protein ligase NEURL1B"/>
    <property type="match status" value="1"/>
</dbReference>